<accession>A0ABD3H9A8</accession>
<evidence type="ECO:0000313" key="1">
    <source>
        <dbReference type="EMBL" id="KAL3688098.1"/>
    </source>
</evidence>
<keyword evidence="2" id="KW-1185">Reference proteome</keyword>
<organism evidence="1 2">
    <name type="scientific">Riccia sorocarpa</name>
    <dbReference type="NCBI Taxonomy" id="122646"/>
    <lineage>
        <taxon>Eukaryota</taxon>
        <taxon>Viridiplantae</taxon>
        <taxon>Streptophyta</taxon>
        <taxon>Embryophyta</taxon>
        <taxon>Marchantiophyta</taxon>
        <taxon>Marchantiopsida</taxon>
        <taxon>Marchantiidae</taxon>
        <taxon>Marchantiales</taxon>
        <taxon>Ricciaceae</taxon>
        <taxon>Riccia</taxon>
    </lineage>
</organism>
<evidence type="ECO:0000313" key="2">
    <source>
        <dbReference type="Proteomes" id="UP001633002"/>
    </source>
</evidence>
<gene>
    <name evidence="1" type="ORF">R1sor_014407</name>
</gene>
<name>A0ABD3H9A8_9MARC</name>
<dbReference type="Proteomes" id="UP001633002">
    <property type="component" value="Unassembled WGS sequence"/>
</dbReference>
<dbReference type="EMBL" id="JBJQOH010000004">
    <property type="protein sequence ID" value="KAL3688098.1"/>
    <property type="molecule type" value="Genomic_DNA"/>
</dbReference>
<sequence>MADEPLPEMHWWCCECNTTNASPDHDHLMCSNENCRHNLCPDCFHPKVAGASSSTKSKDTYVYSNSDENYTYTITIKKNHGSAMVPDTHYQEHKLKRKKLQAIKIAKKLWGNYILQNKKCSRSGQATPSLAMGLEQF</sequence>
<protein>
    <submittedName>
        <fullName evidence="1">Uncharacterized protein</fullName>
    </submittedName>
</protein>
<proteinExistence type="predicted"/>
<reference evidence="1 2" key="1">
    <citation type="submission" date="2024-09" db="EMBL/GenBank/DDBJ databases">
        <title>Chromosome-scale assembly of Riccia sorocarpa.</title>
        <authorList>
            <person name="Paukszto L."/>
        </authorList>
    </citation>
    <scope>NUCLEOTIDE SEQUENCE [LARGE SCALE GENOMIC DNA]</scope>
    <source>
        <strain evidence="1">LP-2024</strain>
        <tissue evidence="1">Aerial parts of the thallus</tissue>
    </source>
</reference>
<comment type="caution">
    <text evidence="1">The sequence shown here is derived from an EMBL/GenBank/DDBJ whole genome shotgun (WGS) entry which is preliminary data.</text>
</comment>
<dbReference type="AlphaFoldDB" id="A0ABD3H9A8"/>